<dbReference type="AlphaFoldDB" id="A0AAV9NU01"/>
<dbReference type="Proteomes" id="UP001337655">
    <property type="component" value="Unassembled WGS sequence"/>
</dbReference>
<reference evidence="1 2" key="1">
    <citation type="submission" date="2023-08" db="EMBL/GenBank/DDBJ databases">
        <title>Black Yeasts Isolated from many extreme environments.</title>
        <authorList>
            <person name="Coleine C."/>
            <person name="Stajich J.E."/>
            <person name="Selbmann L."/>
        </authorList>
    </citation>
    <scope>NUCLEOTIDE SEQUENCE [LARGE SCALE GENOMIC DNA]</scope>
    <source>
        <strain evidence="1 2">CCFEE 5935</strain>
    </source>
</reference>
<sequence length="492" mass="55111">MSSIGDSETAVSVTADEDEDETVILELHREGGNEWFMDDFPCSGPAYMELSNEDKNLVEWAMTRRSVAAWAQMESPTAAHEIADVTGINAPVNYAVALQRFYPLLARMAFPVEGLVRSVCIGTYRFTFNVTYMDDGPIVSFSPHPTVIDNPRGDEYRRMYMFVTSPTVMSFPFRLPKRMVVDLEGDVLNQILLPLRDDQKLDFMWRIGNALTDPVKNPCVIIFYGASGEEGKSVLATNISRVLGKGVEWTVTDLIGKASKWPDATTVMKLAEKRVIICDECGIEDDMNYNSIKRWTSNAPVQSAGMSAHLSQTIIGISNKMGFAVKSAINNSIGRRVVIYKMDKELGKLKPFPAQAVNDYVKLQFISACLSVSSLYERAPMSLEIALYTVFRRSVNFVTAGVTIDSTSPPHHCIVSTAIIATRIGVTMERLVQCFAAMSNRLVCVPTYGVPFIFGLRYERKLLTKFGENYVERNRGREYYDFETLKTIVRPI</sequence>
<keyword evidence="2" id="KW-1185">Reference proteome</keyword>
<organism evidence="1 2">
    <name type="scientific">Saxophila tyrrhenica</name>
    <dbReference type="NCBI Taxonomy" id="1690608"/>
    <lineage>
        <taxon>Eukaryota</taxon>
        <taxon>Fungi</taxon>
        <taxon>Dikarya</taxon>
        <taxon>Ascomycota</taxon>
        <taxon>Pezizomycotina</taxon>
        <taxon>Dothideomycetes</taxon>
        <taxon>Dothideomycetidae</taxon>
        <taxon>Mycosphaerellales</taxon>
        <taxon>Extremaceae</taxon>
        <taxon>Saxophila</taxon>
    </lineage>
</organism>
<dbReference type="GeneID" id="89932558"/>
<name>A0AAV9NU01_9PEZI</name>
<protein>
    <submittedName>
        <fullName evidence="1">Uncharacterized protein</fullName>
    </submittedName>
</protein>
<comment type="caution">
    <text evidence="1">The sequence shown here is derived from an EMBL/GenBank/DDBJ whole genome shotgun (WGS) entry which is preliminary data.</text>
</comment>
<evidence type="ECO:0000313" key="2">
    <source>
        <dbReference type="Proteomes" id="UP001337655"/>
    </source>
</evidence>
<evidence type="ECO:0000313" key="1">
    <source>
        <dbReference type="EMBL" id="KAK5162689.1"/>
    </source>
</evidence>
<dbReference type="EMBL" id="JAVRRT010000039">
    <property type="protein sequence ID" value="KAK5162689.1"/>
    <property type="molecule type" value="Genomic_DNA"/>
</dbReference>
<accession>A0AAV9NU01</accession>
<gene>
    <name evidence="1" type="ORF">LTR77_011242</name>
</gene>
<dbReference type="RefSeq" id="XP_064653359.1">
    <property type="nucleotide sequence ID" value="XM_064808450.1"/>
</dbReference>
<proteinExistence type="predicted"/>